<protein>
    <recommendedName>
        <fullName evidence="1">DUF2229 domain-containing protein</fullName>
    </recommendedName>
</protein>
<gene>
    <name evidence="2" type="ordered locus">HTH_0244</name>
</gene>
<dbReference type="Proteomes" id="UP000002574">
    <property type="component" value="Chromosome"/>
</dbReference>
<dbReference type="Pfam" id="PF09989">
    <property type="entry name" value="DUF2229"/>
    <property type="match status" value="1"/>
</dbReference>
<dbReference type="EMBL" id="AP011112">
    <property type="protein sequence ID" value="BAI68711.1"/>
    <property type="molecule type" value="Genomic_DNA"/>
</dbReference>
<evidence type="ECO:0000259" key="1">
    <source>
        <dbReference type="Pfam" id="PF09989"/>
    </source>
</evidence>
<keyword evidence="3" id="KW-1185">Reference proteome</keyword>
<sequence>MKVIHPVPKLGINYFIMLGILKRKGEKVKKDRSGIKVGIPKFLNIWGTHQFWVGFFNHLGIKVVFSSDTSEEQYRQYGKGRITMDSCFPVKALAGHIGELLAKNVDILFVPMIYSLPSFLRGHVLDTVSCTRVMMAPENIKAGFTREKDEFSSRGVRFISPFVTFGEPELLPKQLYEALKEFLDLSYQEVTQAVKHGLRSLEDFDAYIRGKSLEIVKWCVKENKPAILVLARPYHMDTGIGHEIDVEFQTYGYPVLWYNYLPLDDWLLNWLFGQEVKAGIIKSPFDISDVWTSSYSSNTNEIIWAAKFACRFPWITGVIRLSSYECGMDQPTFTPVQKIVESRGTLYFKFGELDETKPAGSIKIRVETIVYYLEKYSADIINKKLSMLPPLPKELS</sequence>
<evidence type="ECO:0000313" key="3">
    <source>
        <dbReference type="Proteomes" id="UP000002574"/>
    </source>
</evidence>
<name>D3DFV9_HYDTT</name>
<dbReference type="InterPro" id="IPR051805">
    <property type="entry name" value="Dehydratase_Activator_Redct"/>
</dbReference>
<organism evidence="2 3">
    <name type="scientific">Hydrogenobacter thermophilus (strain DSM 6534 / IAM 12695 / TK-6)</name>
    <dbReference type="NCBI Taxonomy" id="608538"/>
    <lineage>
        <taxon>Bacteria</taxon>
        <taxon>Pseudomonadati</taxon>
        <taxon>Aquificota</taxon>
        <taxon>Aquificia</taxon>
        <taxon>Aquificales</taxon>
        <taxon>Aquificaceae</taxon>
        <taxon>Hydrogenobacter</taxon>
    </lineage>
</organism>
<dbReference type="KEGG" id="hth:HTH_0244"/>
<dbReference type="AlphaFoldDB" id="D3DFV9"/>
<feature type="domain" description="DUF2229" evidence="1">
    <location>
        <begin position="36"/>
        <end position="259"/>
    </location>
</feature>
<proteinExistence type="predicted"/>
<dbReference type="KEGG" id="hte:Hydth_0241"/>
<dbReference type="PANTHER" id="PTHR32329">
    <property type="entry name" value="BIFUNCTIONAL PROTEIN [INCLUDES 2-HYDROXYACYL-COA DEHYDRATASE (N-TER) AND ITS ACTIVATOR DOMAIN (C_TERM)-RELATED"/>
    <property type="match status" value="1"/>
</dbReference>
<reference evidence="2 3" key="1">
    <citation type="journal article" date="2010" name="J. Bacteriol.">
        <title>Complete genome sequence of the thermophilic, obligately chemolithoautotrophic hydrogen-oxidizing bacterium Hydrogenobacter thermophilus TK-6.</title>
        <authorList>
            <person name="Arai H."/>
            <person name="Kanbe H."/>
            <person name="Ishii M."/>
            <person name="Igarashi Y."/>
        </authorList>
    </citation>
    <scope>NUCLEOTIDE SEQUENCE [LARGE SCALE GENOMIC DNA]</scope>
    <source>
        <strain evidence="3">DSM 6534 / IAM 12695 / TK-6 [Tokyo]</strain>
    </source>
</reference>
<dbReference type="eggNOG" id="COG3580">
    <property type="taxonomic scope" value="Bacteria"/>
</dbReference>
<dbReference type="RefSeq" id="WP_012962894.1">
    <property type="nucleotide sequence ID" value="NC_013799.1"/>
</dbReference>
<evidence type="ECO:0000313" key="2">
    <source>
        <dbReference type="EMBL" id="BAI68711.1"/>
    </source>
</evidence>
<dbReference type="OrthoDB" id="9802715at2"/>
<dbReference type="PANTHER" id="PTHR32329:SF2">
    <property type="entry name" value="BIFUNCTIONAL PROTEIN [INCLUDES 2-HYDROXYACYL-COA DEHYDRATASE (N-TER) AND ITS ACTIVATOR DOMAIN (C_TERM)"/>
    <property type="match status" value="1"/>
</dbReference>
<dbReference type="InterPro" id="IPR018709">
    <property type="entry name" value="CoA_activase_DUF2229"/>
</dbReference>
<dbReference type="STRING" id="608538.HTH_0244"/>
<accession>D3DFV9</accession>